<dbReference type="OrthoDB" id="9991317at2759"/>
<keyword evidence="4" id="KW-1185">Reference proteome</keyword>
<dbReference type="Gene3D" id="1.25.40.10">
    <property type="entry name" value="Tetratricopeptide repeat domain"/>
    <property type="match status" value="3"/>
</dbReference>
<dbReference type="Proteomes" id="UP000695562">
    <property type="component" value="Unassembled WGS sequence"/>
</dbReference>
<evidence type="ECO:0008006" key="5">
    <source>
        <dbReference type="Google" id="ProtNLM"/>
    </source>
</evidence>
<feature type="compositionally biased region" description="Basic residues" evidence="2">
    <location>
        <begin position="207"/>
        <end position="216"/>
    </location>
</feature>
<sequence>MAGKKEKNATKDDKMDVDDDINNNNSSKQKTTTRPITTRTRTKPPFIAKQQQDSDDEVSEDGTDDDYKEEDYLGDDDDDDDVSDDDSDYVDDDDDEDEDDDDYHDEKQVSQKEKEKREQKQKKHDEDYELIRESLKEAAAASKKKSGLYQFNIDSVPFLPSRRRSNKPLTAQEQLQKNISDEVKAMSGKGALDLGDDDDDEDESKKGKGRGPRKIAKHVKKIEAKGNEAYSKGDFKLAFDQFSEVVRLAPQYPVPYKLMARIMEENGDKNGALNFYMYAATFEKTDSNLWSRVGALAMDLKEDKIAIYAYGRAIRNNKADVDAMWNRSQLFIKNKELHKAMNLLRKIETLLGPEEKGNPQIIKAMEDIYAQIEKPEDAPYILEGIVANEMDNSKDIHDMPMDNFNLLLEVFNKTKRFSKATMLFEKLDQKCKASTTPGFNIPIDIIANACVSYFSLNNLKKGQELLDLFMETQNVSEVLDLYLYLGKSLYAIGQISIAIDLYKKMLNDPEGNLPPVWCKIAECYRALKDYRQATVYLHRAHEALPDDIPISFELSELYILAGEKEKSDEILNKTGINSDQKDDPSEKEMYDSTLLNLQERRNSNELKKETVRFQFQHAMAYFNVSKYSQFLGIASALLNGSEDKYSYNKKVVLGSKRGNKRKKDANEYYEEMYQHKVVNFPFAQLLNEEDYFKLIFDTSKVLSYYQRYSEASQYLRYALRNIKFVNPLNAHQLKFLLVGVAFNDKNYVLAFKYVKYVCFKKPYSTKIWNLFNKIILNSHKSTYSNHNRFLLSVSQKYPQSVPVMVLLGNQCKITDNTKGALYEYLRAYKCIPDEPLINLLIGVIVLSQVMGRQHPNRHKVANVSFAFFYKYAKIRGECEETNYNIGRAFHQLGISNMAIHYYELVLNSSEEIDPDHSLKQEAAFNLSLLYKSQGNIALANEILNKYVVV</sequence>
<gene>
    <name evidence="3" type="ORF">CYY_004213</name>
</gene>
<evidence type="ECO:0000313" key="4">
    <source>
        <dbReference type="Proteomes" id="UP000695562"/>
    </source>
</evidence>
<dbReference type="SMART" id="SM00028">
    <property type="entry name" value="TPR"/>
    <property type="match status" value="6"/>
</dbReference>
<dbReference type="InterPro" id="IPR011990">
    <property type="entry name" value="TPR-like_helical_dom_sf"/>
</dbReference>
<dbReference type="PROSITE" id="PS50005">
    <property type="entry name" value="TPR"/>
    <property type="match status" value="1"/>
</dbReference>
<feature type="region of interest" description="Disordered" evidence="2">
    <location>
        <begin position="1"/>
        <end position="128"/>
    </location>
</feature>
<feature type="compositionally biased region" description="Basic and acidic residues" evidence="2">
    <location>
        <begin position="104"/>
        <end position="128"/>
    </location>
</feature>
<protein>
    <recommendedName>
        <fullName evidence="5">Transcription factor IIIC-gamma subunit</fullName>
    </recommendedName>
</protein>
<feature type="compositionally biased region" description="Basic and acidic residues" evidence="2">
    <location>
        <begin position="1"/>
        <end position="14"/>
    </location>
</feature>
<feature type="compositionally biased region" description="Acidic residues" evidence="2">
    <location>
        <begin position="53"/>
        <end position="103"/>
    </location>
</feature>
<keyword evidence="1" id="KW-0802">TPR repeat</keyword>
<feature type="region of interest" description="Disordered" evidence="2">
    <location>
        <begin position="188"/>
        <end position="216"/>
    </location>
</feature>
<feature type="repeat" description="TPR" evidence="1">
    <location>
        <begin position="514"/>
        <end position="547"/>
    </location>
</feature>
<dbReference type="InterPro" id="IPR039340">
    <property type="entry name" value="Tfc4/TFIIIC-102/Sfc4"/>
</dbReference>
<dbReference type="Pfam" id="PF13181">
    <property type="entry name" value="TPR_8"/>
    <property type="match status" value="1"/>
</dbReference>
<organism evidence="3 4">
    <name type="scientific">Polysphondylium violaceum</name>
    <dbReference type="NCBI Taxonomy" id="133409"/>
    <lineage>
        <taxon>Eukaryota</taxon>
        <taxon>Amoebozoa</taxon>
        <taxon>Evosea</taxon>
        <taxon>Eumycetozoa</taxon>
        <taxon>Dictyostelia</taxon>
        <taxon>Dictyosteliales</taxon>
        <taxon>Dictyosteliaceae</taxon>
        <taxon>Polysphondylium</taxon>
    </lineage>
</organism>
<dbReference type="AlphaFoldDB" id="A0A8J4PUY1"/>
<dbReference type="GO" id="GO:0006383">
    <property type="term" value="P:transcription by RNA polymerase III"/>
    <property type="evidence" value="ECO:0007669"/>
    <property type="project" value="InterPro"/>
</dbReference>
<dbReference type="InterPro" id="IPR019734">
    <property type="entry name" value="TPR_rpt"/>
</dbReference>
<dbReference type="SUPFAM" id="SSF48452">
    <property type="entry name" value="TPR-like"/>
    <property type="match status" value="2"/>
</dbReference>
<proteinExistence type="predicted"/>
<comment type="caution">
    <text evidence="3">The sequence shown here is derived from an EMBL/GenBank/DDBJ whole genome shotgun (WGS) entry which is preliminary data.</text>
</comment>
<dbReference type="EMBL" id="AJWJ01000145">
    <property type="protein sequence ID" value="KAF2074468.1"/>
    <property type="molecule type" value="Genomic_DNA"/>
</dbReference>
<dbReference type="PANTHER" id="PTHR23082">
    <property type="entry name" value="TRANSCRIPTION INITIATION FACTOR IIIC TFIIIC , POLYPEPTIDE 3-RELATED"/>
    <property type="match status" value="1"/>
</dbReference>
<accession>A0A8J4PUY1</accession>
<dbReference type="PANTHER" id="PTHR23082:SF0">
    <property type="entry name" value="GENERAL TRANSCRIPTION FACTOR 3C POLYPEPTIDE 3"/>
    <property type="match status" value="1"/>
</dbReference>
<dbReference type="GO" id="GO:0000127">
    <property type="term" value="C:transcription factor TFIIIC complex"/>
    <property type="evidence" value="ECO:0007669"/>
    <property type="project" value="TreeGrafter"/>
</dbReference>
<reference evidence="3" key="1">
    <citation type="submission" date="2020-01" db="EMBL/GenBank/DDBJ databases">
        <title>Development of genomics and gene disruption for Polysphondylium violaceum indicates a role for the polyketide synthase stlB in stalk morphogenesis.</title>
        <authorList>
            <person name="Narita B."/>
            <person name="Kawabe Y."/>
            <person name="Kin K."/>
            <person name="Saito T."/>
            <person name="Gibbs R."/>
            <person name="Kuspa A."/>
            <person name="Muzny D."/>
            <person name="Queller D."/>
            <person name="Richards S."/>
            <person name="Strassman J."/>
            <person name="Sucgang R."/>
            <person name="Worley K."/>
            <person name="Schaap P."/>
        </authorList>
    </citation>
    <scope>NUCLEOTIDE SEQUENCE</scope>
    <source>
        <strain evidence="3">QSvi11</strain>
    </source>
</reference>
<evidence type="ECO:0000256" key="1">
    <source>
        <dbReference type="PROSITE-ProRule" id="PRU00339"/>
    </source>
</evidence>
<evidence type="ECO:0000313" key="3">
    <source>
        <dbReference type="EMBL" id="KAF2074468.1"/>
    </source>
</evidence>
<name>A0A8J4PUY1_9MYCE</name>
<evidence type="ECO:0000256" key="2">
    <source>
        <dbReference type="SAM" id="MobiDB-lite"/>
    </source>
</evidence>
<feature type="compositionally biased region" description="Low complexity" evidence="2">
    <location>
        <begin position="22"/>
        <end position="45"/>
    </location>
</feature>